<evidence type="ECO:0000256" key="1">
    <source>
        <dbReference type="SAM" id="Coils"/>
    </source>
</evidence>
<feature type="compositionally biased region" description="Polar residues" evidence="2">
    <location>
        <begin position="935"/>
        <end position="945"/>
    </location>
</feature>
<feature type="compositionally biased region" description="Basic and acidic residues" evidence="2">
    <location>
        <begin position="1052"/>
        <end position="1062"/>
    </location>
</feature>
<feature type="compositionally biased region" description="Low complexity" evidence="2">
    <location>
        <begin position="1838"/>
        <end position="1857"/>
    </location>
</feature>
<feature type="region of interest" description="Disordered" evidence="2">
    <location>
        <begin position="1076"/>
        <end position="1159"/>
    </location>
</feature>
<feature type="region of interest" description="Disordered" evidence="2">
    <location>
        <begin position="1770"/>
        <end position="1879"/>
    </location>
</feature>
<feature type="compositionally biased region" description="Basic and acidic residues" evidence="2">
    <location>
        <begin position="1617"/>
        <end position="1628"/>
    </location>
</feature>
<feature type="region of interest" description="Disordered" evidence="2">
    <location>
        <begin position="1586"/>
        <end position="1641"/>
    </location>
</feature>
<dbReference type="EnsemblMetazoa" id="AATE019045-RA">
    <property type="protein sequence ID" value="AATE019045-PA.1"/>
    <property type="gene ID" value="AATE019045"/>
</dbReference>
<feature type="compositionally biased region" description="Low complexity" evidence="2">
    <location>
        <begin position="1802"/>
        <end position="1831"/>
    </location>
</feature>
<feature type="region of interest" description="Disordered" evidence="2">
    <location>
        <begin position="1330"/>
        <end position="1367"/>
    </location>
</feature>
<feature type="compositionally biased region" description="Basic and acidic residues" evidence="2">
    <location>
        <begin position="842"/>
        <end position="864"/>
    </location>
</feature>
<feature type="compositionally biased region" description="Polar residues" evidence="2">
    <location>
        <begin position="1669"/>
        <end position="1679"/>
    </location>
</feature>
<evidence type="ECO:0000313" key="3">
    <source>
        <dbReference type="EnsemblMetazoa" id="AATE019045-PA.1"/>
    </source>
</evidence>
<name>A0A182JJ56_ANOAO</name>
<feature type="compositionally biased region" description="Basic and acidic residues" evidence="2">
    <location>
        <begin position="471"/>
        <end position="487"/>
    </location>
</feature>
<reference evidence="3" key="1">
    <citation type="submission" date="2022-08" db="UniProtKB">
        <authorList>
            <consortium name="EnsemblMetazoa"/>
        </authorList>
    </citation>
    <scope>IDENTIFICATION</scope>
    <source>
        <strain evidence="3">EBRO</strain>
    </source>
</reference>
<feature type="region of interest" description="Disordered" evidence="2">
    <location>
        <begin position="1527"/>
        <end position="1567"/>
    </location>
</feature>
<keyword evidence="1" id="KW-0175">Coiled coil</keyword>
<feature type="compositionally biased region" description="Polar residues" evidence="2">
    <location>
        <begin position="1787"/>
        <end position="1801"/>
    </location>
</feature>
<feature type="region of interest" description="Disordered" evidence="2">
    <location>
        <begin position="184"/>
        <end position="230"/>
    </location>
</feature>
<feature type="region of interest" description="Disordered" evidence="2">
    <location>
        <begin position="906"/>
        <end position="945"/>
    </location>
</feature>
<feature type="region of interest" description="Disordered" evidence="2">
    <location>
        <begin position="335"/>
        <end position="391"/>
    </location>
</feature>
<feature type="compositionally biased region" description="Polar residues" evidence="2">
    <location>
        <begin position="771"/>
        <end position="780"/>
    </location>
</feature>
<accession>A0A182JJ56</accession>
<feature type="compositionally biased region" description="Polar residues" evidence="2">
    <location>
        <begin position="880"/>
        <end position="889"/>
    </location>
</feature>
<proteinExistence type="predicted"/>
<feature type="coiled-coil region" evidence="1">
    <location>
        <begin position="47"/>
        <end position="78"/>
    </location>
</feature>
<feature type="compositionally biased region" description="Basic and acidic residues" evidence="2">
    <location>
        <begin position="135"/>
        <end position="154"/>
    </location>
</feature>
<feature type="region of interest" description="Disordered" evidence="2">
    <location>
        <begin position="284"/>
        <end position="305"/>
    </location>
</feature>
<evidence type="ECO:0000256" key="2">
    <source>
        <dbReference type="SAM" id="MobiDB-lite"/>
    </source>
</evidence>
<feature type="region of interest" description="Disordered" evidence="2">
    <location>
        <begin position="251"/>
        <end position="272"/>
    </location>
</feature>
<feature type="region of interest" description="Disordered" evidence="2">
    <location>
        <begin position="1040"/>
        <end position="1062"/>
    </location>
</feature>
<feature type="region of interest" description="Disordered" evidence="2">
    <location>
        <begin position="1661"/>
        <end position="1723"/>
    </location>
</feature>
<feature type="compositionally biased region" description="Basic and acidic residues" evidence="2">
    <location>
        <begin position="756"/>
        <end position="765"/>
    </location>
</feature>
<feature type="region of interest" description="Disordered" evidence="2">
    <location>
        <begin position="718"/>
        <end position="889"/>
    </location>
</feature>
<feature type="compositionally biased region" description="Basic and acidic residues" evidence="2">
    <location>
        <begin position="1865"/>
        <end position="1879"/>
    </location>
</feature>
<protein>
    <submittedName>
        <fullName evidence="3">Uncharacterized protein</fullName>
    </submittedName>
</protein>
<organism evidence="3">
    <name type="scientific">Anopheles atroparvus</name>
    <name type="common">European mosquito</name>
    <dbReference type="NCBI Taxonomy" id="41427"/>
    <lineage>
        <taxon>Eukaryota</taxon>
        <taxon>Metazoa</taxon>
        <taxon>Ecdysozoa</taxon>
        <taxon>Arthropoda</taxon>
        <taxon>Hexapoda</taxon>
        <taxon>Insecta</taxon>
        <taxon>Pterygota</taxon>
        <taxon>Neoptera</taxon>
        <taxon>Endopterygota</taxon>
        <taxon>Diptera</taxon>
        <taxon>Nematocera</taxon>
        <taxon>Culicoidea</taxon>
        <taxon>Culicidae</taxon>
        <taxon>Anophelinae</taxon>
        <taxon>Anopheles</taxon>
    </lineage>
</organism>
<sequence>MSVSVTVHEIGPASSPDVVATTPLADLESVRKNANEKLRIRRLVQVRQQSKELAAKVRQNYQQAKVKELAKIEQTKRDELKAWKRKHIRQLQDEYARCIGEVGEAHRAAEAAEECAVWFEEKRASQQAVALQRGRKAEDRVARERERKETAREAKARKKPYVPSKSIAVQATIPEPKLESVREASLEAREELSSTEPTVSPYEQFCSRRKSTGPQFPSVGHDAGLSESEDEIFCPGMGNKENVPGKGQDYSATAFTSPSDIRPVEQPPQRQRLQPFTQITELIQQRRQQQHHNRQDESMVEQQRGTQKLYASYGTQKAVQFDDISENTLSFPTSSVLTRDDQRSQSAMVRPMAADGSPRKVRPRKLVEQPKVSPVQQNLAEGKTRTSSVAKRGQAVLPSGVVPDSSASSASYGASSKVQYYDYNTRYTKEYDQPVAFVQREERRTTDPNAMEEANRYEKLQQELAAARSKSAVDRTKPALEKQQTRKDYEKLSKELDNLTRSENKLKSLAVPSKNIPTEVTIKAKAEARQRKANEAIENLLQQRALVTCPVVHQETSTHPRRSRSGTRAPRVVNVAEARSDAVAPSKNVSSDSCTSIVLGTFERPGIPLPPTGEPGKRDEDALDGGVDKIGRLKELLDQINEQRRLLTEELAKERSAEPTVGGVEELCAAMQKNTELDKLESMKRRQEELLEQQRLLQTREREVEELERQLRDKMAQLRKNKQRREGESAPKTNTANKRQGHPPASLKTPATTVHVETRRQRDAIEVEVAQPSTATSTSDSIEEGDRDHDSSDRARDVPLKIIITVNDKSTPSKKKRKKKLDRKRSPKVVPFEPPKVTVTAQREEKPVEKEQPKPMEPKEDVARPKKGPLGRVVGMDFSPGSTSTTSTVYRELPPKIGRLKINSMLPDPPVANTEPSPSPLAPKYQLQRKPPIAKSSSKVAKETASQPAISSAHEANLNPQLVKYIVRLLGMSRQSIDQLGVSSTTVSTPNASVVNVSSNVGGATIDGPANDETDRMNRLRKFIDENYNFFQEIDETLKRSDQSTLGSGDSSRVDSVRDPNDDVSRVEDVWMRTLRSREKGMRKKQAQRNPPQDHPAMVAKTKTKKKRTEDMDVVAAAPPPQPVVVPQPAERPAPGALSQVSNTPGDVGSSFGAGTSGNNRVVTKEASLKSILKSPKRDVSPKVAKIITPQGHVEIINLSDREEQAILGRYSQLTERCSQRITELSQMIAQVREEKRRLIEDSLSSLDQQESTKYMDLPVTIHPAGGRELQLPPQPPPPPMEANERPGSVVPVATPSPGAGGVPVILDDPASEEIDNIFSSKQIGLSKDSGIAMSRPLTASDIRESPSEEGSQGKEPLPFEPFLKDIHKPVPSMGGRLLLPPPAGGPGPSVPVVGVIGTRKPPPVAITRYSPQLDEVPVHELSTILEVDTPAVAAGGSASKVYDVSSLSAAGERSETAKEMVLIEARNRLLLEPPSSPSIAYEQFPDYEEYVRPDGATGSPVPIVNLEATEAMAGNETSAVRLDLTEERDPGRLQYRSFPGAAPSFDITEDEPGSRNAERSQSDASLPDVVAELQKINIILKPYDHSLDNSNRSTPLSREATRGEDGAASSRQKRSMIVDKPAHDQRKPAPPPDLEGLSDSLGRDLESVAGLGWASAMLKKNQEKKRQQPGQHTQLQENSSSSSSPLTFDASKGKITGGHGVGNDVGEDDSRDGGSGKPPNLAKFIARELMVRTQSDLQSISYSSSELSSSPGSHSALLRSLLSISNLEHTSHDDAGGSSAGGGGTLTTTMNNVQRTSTPVASKSTTASGGGSSSRLAGPPDAADSGAANNRTLFSGESRISSVHWSSSSGSSDAPSHGLSAPDMRLERRSSVAQREEN</sequence>
<dbReference type="STRING" id="41427.A0A182JJ56"/>
<feature type="compositionally biased region" description="Basic and acidic residues" evidence="2">
    <location>
        <begin position="784"/>
        <end position="799"/>
    </location>
</feature>
<feature type="compositionally biased region" description="Pro residues" evidence="2">
    <location>
        <begin position="1118"/>
        <end position="1132"/>
    </location>
</feature>
<feature type="compositionally biased region" description="Basic and acidic residues" evidence="2">
    <location>
        <begin position="1553"/>
        <end position="1562"/>
    </location>
</feature>
<feature type="compositionally biased region" description="Polar residues" evidence="2">
    <location>
        <begin position="374"/>
        <end position="389"/>
    </location>
</feature>
<feature type="region of interest" description="Disordered" evidence="2">
    <location>
        <begin position="135"/>
        <end position="163"/>
    </location>
</feature>
<dbReference type="VEuPathDB" id="VectorBase:AATE019045"/>
<feature type="compositionally biased region" description="Basic residues" evidence="2">
    <location>
        <begin position="812"/>
        <end position="827"/>
    </location>
</feature>
<feature type="region of interest" description="Disordered" evidence="2">
    <location>
        <begin position="468"/>
        <end position="487"/>
    </location>
</feature>